<dbReference type="KEGG" id="psoj:PHYSODRAFT_471799"/>
<feature type="non-terminal residue" evidence="1">
    <location>
        <position position="182"/>
    </location>
</feature>
<dbReference type="EMBL" id="JH159151">
    <property type="protein sequence ID" value="EGZ28535.1"/>
    <property type="molecule type" value="Genomic_DNA"/>
</dbReference>
<gene>
    <name evidence="1" type="ORF">PHYSODRAFT_471799</name>
</gene>
<dbReference type="RefSeq" id="XP_009515810.1">
    <property type="nucleotide sequence ID" value="XM_009517515.1"/>
</dbReference>
<proteinExistence type="predicted"/>
<organism evidence="1 2">
    <name type="scientific">Phytophthora sojae (strain P6497)</name>
    <name type="common">Soybean stem and root rot agent</name>
    <name type="synonym">Phytophthora megasperma f. sp. glycines</name>
    <dbReference type="NCBI Taxonomy" id="1094619"/>
    <lineage>
        <taxon>Eukaryota</taxon>
        <taxon>Sar</taxon>
        <taxon>Stramenopiles</taxon>
        <taxon>Oomycota</taxon>
        <taxon>Peronosporomycetes</taxon>
        <taxon>Peronosporales</taxon>
        <taxon>Peronosporaceae</taxon>
        <taxon>Phytophthora</taxon>
    </lineage>
</organism>
<dbReference type="InParanoid" id="G4YKF5"/>
<dbReference type="Proteomes" id="UP000002640">
    <property type="component" value="Unassembled WGS sequence"/>
</dbReference>
<evidence type="ECO:0000313" key="2">
    <source>
        <dbReference type="Proteomes" id="UP000002640"/>
    </source>
</evidence>
<sequence length="182" mass="21263">MPNRWHRSNRPQKAIKTPDRLGDYLVALRNDFVLKNSVCRRGLNLNGQLSAYESETRVLLKLAVTGRVVNTLLRFGRVVESYMEVMGLEKTPEVTQWREQLSSERQERVHRFQHILSDEQRLLEAMGDEMQQMELLTLLKHDLVTYHHILTPDELDVMSDVYNEVVRHSGIVLVAEPPSWFL</sequence>
<evidence type="ECO:0000313" key="1">
    <source>
        <dbReference type="EMBL" id="EGZ28535.1"/>
    </source>
</evidence>
<dbReference type="GeneID" id="20654148"/>
<keyword evidence="2" id="KW-1185">Reference proteome</keyword>
<dbReference type="AlphaFoldDB" id="G4YKF5"/>
<accession>G4YKF5</accession>
<protein>
    <submittedName>
        <fullName evidence="1">Uncharacterized protein</fullName>
    </submittedName>
</protein>
<name>G4YKF5_PHYSP</name>
<reference evidence="1 2" key="1">
    <citation type="journal article" date="2006" name="Science">
        <title>Phytophthora genome sequences uncover evolutionary origins and mechanisms of pathogenesis.</title>
        <authorList>
            <person name="Tyler B.M."/>
            <person name="Tripathy S."/>
            <person name="Zhang X."/>
            <person name="Dehal P."/>
            <person name="Jiang R.H."/>
            <person name="Aerts A."/>
            <person name="Arredondo F.D."/>
            <person name="Baxter L."/>
            <person name="Bensasson D."/>
            <person name="Beynon J.L."/>
            <person name="Chapman J."/>
            <person name="Damasceno C.M."/>
            <person name="Dorrance A.E."/>
            <person name="Dou D."/>
            <person name="Dickerman A.W."/>
            <person name="Dubchak I.L."/>
            <person name="Garbelotto M."/>
            <person name="Gijzen M."/>
            <person name="Gordon S.G."/>
            <person name="Govers F."/>
            <person name="Grunwald N.J."/>
            <person name="Huang W."/>
            <person name="Ivors K.L."/>
            <person name="Jones R.W."/>
            <person name="Kamoun S."/>
            <person name="Krampis K."/>
            <person name="Lamour K.H."/>
            <person name="Lee M.K."/>
            <person name="McDonald W.H."/>
            <person name="Medina M."/>
            <person name="Meijer H.J."/>
            <person name="Nordberg E.K."/>
            <person name="Maclean D.J."/>
            <person name="Ospina-Giraldo M.D."/>
            <person name="Morris P.F."/>
            <person name="Phuntumart V."/>
            <person name="Putnam N.H."/>
            <person name="Rash S."/>
            <person name="Rose J.K."/>
            <person name="Sakihama Y."/>
            <person name="Salamov A.A."/>
            <person name="Savidor A."/>
            <person name="Scheuring C.F."/>
            <person name="Smith B.M."/>
            <person name="Sobral B.W."/>
            <person name="Terry A."/>
            <person name="Torto-Alalibo T.A."/>
            <person name="Win J."/>
            <person name="Xu Z."/>
            <person name="Zhang H."/>
            <person name="Grigoriev I.V."/>
            <person name="Rokhsar D.S."/>
            <person name="Boore J.L."/>
        </authorList>
    </citation>
    <scope>NUCLEOTIDE SEQUENCE [LARGE SCALE GENOMIC DNA]</scope>
    <source>
        <strain evidence="1 2">P6497</strain>
    </source>
</reference>